<dbReference type="RefSeq" id="XP_067473035.1">
    <property type="nucleotide sequence ID" value="XM_067626341.1"/>
</dbReference>
<evidence type="ECO:0000313" key="1">
    <source>
        <dbReference type="EMBL" id="OJJ65784.1"/>
    </source>
</evidence>
<proteinExistence type="predicted"/>
<dbReference type="VEuPathDB" id="FungiDB:ASPBRDRAFT_49460"/>
<sequence>MQSCWRIRWNVPRIGTSLDSDIATTTLLCGYLDRVVSVSLAGRRDRIGRLFVQISLCA</sequence>
<gene>
    <name evidence="1" type="ORF">ASPBRDRAFT_49460</name>
</gene>
<organism evidence="1 2">
    <name type="scientific">Aspergillus brasiliensis (strain CBS 101740 / IMI 381727 / IBT 21946)</name>
    <dbReference type="NCBI Taxonomy" id="767769"/>
    <lineage>
        <taxon>Eukaryota</taxon>
        <taxon>Fungi</taxon>
        <taxon>Dikarya</taxon>
        <taxon>Ascomycota</taxon>
        <taxon>Pezizomycotina</taxon>
        <taxon>Eurotiomycetes</taxon>
        <taxon>Eurotiomycetidae</taxon>
        <taxon>Eurotiales</taxon>
        <taxon>Aspergillaceae</taxon>
        <taxon>Aspergillus</taxon>
        <taxon>Aspergillus subgen. Circumdati</taxon>
    </lineage>
</organism>
<dbReference type="Proteomes" id="UP000184499">
    <property type="component" value="Unassembled WGS sequence"/>
</dbReference>
<feature type="non-terminal residue" evidence="1">
    <location>
        <position position="58"/>
    </location>
</feature>
<name>A0A1L9U266_ASPBC</name>
<accession>A0A1L9U266</accession>
<dbReference type="AlphaFoldDB" id="A0A1L9U266"/>
<dbReference type="EMBL" id="KV878707">
    <property type="protein sequence ID" value="OJJ65784.1"/>
    <property type="molecule type" value="Genomic_DNA"/>
</dbReference>
<evidence type="ECO:0000313" key="2">
    <source>
        <dbReference type="Proteomes" id="UP000184499"/>
    </source>
</evidence>
<keyword evidence="2" id="KW-1185">Reference proteome</keyword>
<protein>
    <submittedName>
        <fullName evidence="1">Uncharacterized protein</fullName>
    </submittedName>
</protein>
<reference evidence="2" key="1">
    <citation type="journal article" date="2017" name="Genome Biol.">
        <title>Comparative genomics reveals high biological diversity and specific adaptations in the industrially and medically important fungal genus Aspergillus.</title>
        <authorList>
            <person name="de Vries R.P."/>
            <person name="Riley R."/>
            <person name="Wiebenga A."/>
            <person name="Aguilar-Osorio G."/>
            <person name="Amillis S."/>
            <person name="Uchima C.A."/>
            <person name="Anderluh G."/>
            <person name="Asadollahi M."/>
            <person name="Askin M."/>
            <person name="Barry K."/>
            <person name="Battaglia E."/>
            <person name="Bayram O."/>
            <person name="Benocci T."/>
            <person name="Braus-Stromeyer S.A."/>
            <person name="Caldana C."/>
            <person name="Canovas D."/>
            <person name="Cerqueira G.C."/>
            <person name="Chen F."/>
            <person name="Chen W."/>
            <person name="Choi C."/>
            <person name="Clum A."/>
            <person name="Dos Santos R.A."/>
            <person name="Damasio A.R."/>
            <person name="Diallinas G."/>
            <person name="Emri T."/>
            <person name="Fekete E."/>
            <person name="Flipphi M."/>
            <person name="Freyberg S."/>
            <person name="Gallo A."/>
            <person name="Gournas C."/>
            <person name="Habgood R."/>
            <person name="Hainaut M."/>
            <person name="Harispe M.L."/>
            <person name="Henrissat B."/>
            <person name="Hilden K.S."/>
            <person name="Hope R."/>
            <person name="Hossain A."/>
            <person name="Karabika E."/>
            <person name="Karaffa L."/>
            <person name="Karanyi Z."/>
            <person name="Krasevec N."/>
            <person name="Kuo A."/>
            <person name="Kusch H."/>
            <person name="LaButti K."/>
            <person name="Lagendijk E.L."/>
            <person name="Lapidus A."/>
            <person name="Levasseur A."/>
            <person name="Lindquist E."/>
            <person name="Lipzen A."/>
            <person name="Logrieco A.F."/>
            <person name="MacCabe A."/>
            <person name="Maekelae M.R."/>
            <person name="Malavazi I."/>
            <person name="Melin P."/>
            <person name="Meyer V."/>
            <person name="Mielnichuk N."/>
            <person name="Miskei M."/>
            <person name="Molnar A.P."/>
            <person name="Mule G."/>
            <person name="Ngan C.Y."/>
            <person name="Orejas M."/>
            <person name="Orosz E."/>
            <person name="Ouedraogo J.P."/>
            <person name="Overkamp K.M."/>
            <person name="Park H.-S."/>
            <person name="Perrone G."/>
            <person name="Piumi F."/>
            <person name="Punt P.J."/>
            <person name="Ram A.F."/>
            <person name="Ramon A."/>
            <person name="Rauscher S."/>
            <person name="Record E."/>
            <person name="Riano-Pachon D.M."/>
            <person name="Robert V."/>
            <person name="Roehrig J."/>
            <person name="Ruller R."/>
            <person name="Salamov A."/>
            <person name="Salih N.S."/>
            <person name="Samson R.A."/>
            <person name="Sandor E."/>
            <person name="Sanguinetti M."/>
            <person name="Schuetze T."/>
            <person name="Sepcic K."/>
            <person name="Shelest E."/>
            <person name="Sherlock G."/>
            <person name="Sophianopoulou V."/>
            <person name="Squina F.M."/>
            <person name="Sun H."/>
            <person name="Susca A."/>
            <person name="Todd R.B."/>
            <person name="Tsang A."/>
            <person name="Unkles S.E."/>
            <person name="van de Wiele N."/>
            <person name="van Rossen-Uffink D."/>
            <person name="Oliveira J.V."/>
            <person name="Vesth T.C."/>
            <person name="Visser J."/>
            <person name="Yu J.-H."/>
            <person name="Zhou M."/>
            <person name="Andersen M.R."/>
            <person name="Archer D.B."/>
            <person name="Baker S.E."/>
            <person name="Benoit I."/>
            <person name="Brakhage A.A."/>
            <person name="Braus G.H."/>
            <person name="Fischer R."/>
            <person name="Frisvad J.C."/>
            <person name="Goldman G.H."/>
            <person name="Houbraken J."/>
            <person name="Oakley B."/>
            <person name="Pocsi I."/>
            <person name="Scazzocchio C."/>
            <person name="Seiboth B."/>
            <person name="vanKuyk P.A."/>
            <person name="Wortman J."/>
            <person name="Dyer P.S."/>
            <person name="Grigoriev I.V."/>
        </authorList>
    </citation>
    <scope>NUCLEOTIDE SEQUENCE [LARGE SCALE GENOMIC DNA]</scope>
    <source>
        <strain evidence="2">CBS 101740 / IMI 381727 / IBT 21946</strain>
    </source>
</reference>
<dbReference type="GeneID" id="93578829"/>